<dbReference type="STRING" id="36842.SAMN02194393_00253"/>
<dbReference type="Gene3D" id="3.40.640.10">
    <property type="entry name" value="Type I PLP-dependent aspartate aminotransferase-like (Major domain)"/>
    <property type="match status" value="1"/>
</dbReference>
<dbReference type="InterPro" id="IPR005814">
    <property type="entry name" value="Aminotrans_3"/>
</dbReference>
<comment type="cofactor">
    <cofactor evidence="1">
        <name>pyridoxal 5'-phosphate</name>
        <dbReference type="ChEBI" id="CHEBI:597326"/>
    </cofactor>
</comment>
<dbReference type="CDD" id="cd00610">
    <property type="entry name" value="OAT_like"/>
    <property type="match status" value="1"/>
</dbReference>
<evidence type="ECO:0000313" key="6">
    <source>
        <dbReference type="Proteomes" id="UP000190285"/>
    </source>
</evidence>
<sequence length="450" mass="50273">MALQFTKSKEIISRDNKVYSKFARIPYYPLVIKRGYGAIIEDYDGNKFIDLLSAASSLNTGHSNPRIIKAIKDQMENFISYTAAYTYSEPLVKLAEEIIKITPGDFDKKVVFGLSGSDANDGMIKFARGFTGKKKIISFLGAYHGSTYGALSLTTLSLNMRRKIGPTLSEVEHIKYPNCYRCPYNCSKDTCNIECLNDFINALSTYLPPEEIAAVVMEPIAGDAGLIVPPIKYMKAIYDICKRNNILFVSEEVQQGFGRTGKWFCIEHFDIVPDMIVMGKSIASGVPLSAVVARKEIMDSLEAPAHLFTMSGNSLSCSAAIETINIIRDECLLKKSRDLGNYAKKRFEDMKNKYEVIGDVRGLGLSIGIDLVKDRKTKLGNRKAASKICYRCFEKGVILIFLADGVLRFQPPLVITKDELKTAIDIIEESIKEYTNDKIPDEILEIVKGW</sequence>
<dbReference type="Gene3D" id="3.90.1150.10">
    <property type="entry name" value="Aspartate Aminotransferase, domain 1"/>
    <property type="match status" value="1"/>
</dbReference>
<evidence type="ECO:0000313" key="5">
    <source>
        <dbReference type="EMBL" id="SKC37177.1"/>
    </source>
</evidence>
<dbReference type="OrthoDB" id="9801052at2"/>
<dbReference type="AlphaFoldDB" id="A0A1T5IDF5"/>
<dbReference type="PANTHER" id="PTHR11986:SF58">
    <property type="entry name" value="LEUCINE_METHIONINE RACEMASE"/>
    <property type="match status" value="1"/>
</dbReference>
<accession>A0A1T5IDF5</accession>
<dbReference type="NCBIfam" id="NF006228">
    <property type="entry name" value="PRK08360.1"/>
    <property type="match status" value="1"/>
</dbReference>
<evidence type="ECO:0000256" key="1">
    <source>
        <dbReference type="ARBA" id="ARBA00001933"/>
    </source>
</evidence>
<dbReference type="GO" id="GO:0030170">
    <property type="term" value="F:pyridoxal phosphate binding"/>
    <property type="evidence" value="ECO:0007669"/>
    <property type="project" value="InterPro"/>
</dbReference>
<dbReference type="RefSeq" id="WP_079488733.1">
    <property type="nucleotide sequence ID" value="NZ_FUZT01000001.1"/>
</dbReference>
<organism evidence="5 6">
    <name type="scientific">Maledivibacter halophilus</name>
    <dbReference type="NCBI Taxonomy" id="36842"/>
    <lineage>
        <taxon>Bacteria</taxon>
        <taxon>Bacillati</taxon>
        <taxon>Bacillota</taxon>
        <taxon>Clostridia</taxon>
        <taxon>Peptostreptococcales</taxon>
        <taxon>Caminicellaceae</taxon>
        <taxon>Maledivibacter</taxon>
    </lineage>
</organism>
<evidence type="ECO:0000256" key="4">
    <source>
        <dbReference type="RuleBase" id="RU003560"/>
    </source>
</evidence>
<reference evidence="5 6" key="1">
    <citation type="submission" date="2017-02" db="EMBL/GenBank/DDBJ databases">
        <authorList>
            <person name="Peterson S.W."/>
        </authorList>
    </citation>
    <scope>NUCLEOTIDE SEQUENCE [LARGE SCALE GENOMIC DNA]</scope>
    <source>
        <strain evidence="5 6">M1</strain>
    </source>
</reference>
<comment type="similarity">
    <text evidence="2 4">Belongs to the class-III pyridoxal-phosphate-dependent aminotransferase family.</text>
</comment>
<evidence type="ECO:0000256" key="2">
    <source>
        <dbReference type="ARBA" id="ARBA00008954"/>
    </source>
</evidence>
<dbReference type="Pfam" id="PF00202">
    <property type="entry name" value="Aminotran_3"/>
    <property type="match status" value="1"/>
</dbReference>
<keyword evidence="5" id="KW-0808">Transferase</keyword>
<dbReference type="PANTHER" id="PTHR11986">
    <property type="entry name" value="AMINOTRANSFERASE CLASS III"/>
    <property type="match status" value="1"/>
</dbReference>
<protein>
    <submittedName>
        <fullName evidence="5">4-aminobutyrate aminotransferase</fullName>
    </submittedName>
</protein>
<keyword evidence="6" id="KW-1185">Reference proteome</keyword>
<proteinExistence type="inferred from homology"/>
<dbReference type="FunFam" id="3.40.640.10:FF:000004">
    <property type="entry name" value="Acetylornithine aminotransferase"/>
    <property type="match status" value="1"/>
</dbReference>
<keyword evidence="3 4" id="KW-0663">Pyridoxal phosphate</keyword>
<dbReference type="Proteomes" id="UP000190285">
    <property type="component" value="Unassembled WGS sequence"/>
</dbReference>
<dbReference type="InterPro" id="IPR015424">
    <property type="entry name" value="PyrdxlP-dep_Trfase"/>
</dbReference>
<dbReference type="InterPro" id="IPR015421">
    <property type="entry name" value="PyrdxlP-dep_Trfase_major"/>
</dbReference>
<dbReference type="EMBL" id="FUZT01000001">
    <property type="protein sequence ID" value="SKC37177.1"/>
    <property type="molecule type" value="Genomic_DNA"/>
</dbReference>
<dbReference type="PIRSF" id="PIRSF000521">
    <property type="entry name" value="Transaminase_4ab_Lys_Orn"/>
    <property type="match status" value="1"/>
</dbReference>
<dbReference type="InterPro" id="IPR015422">
    <property type="entry name" value="PyrdxlP-dep_Trfase_small"/>
</dbReference>
<dbReference type="SUPFAM" id="SSF53383">
    <property type="entry name" value="PLP-dependent transferases"/>
    <property type="match status" value="1"/>
</dbReference>
<gene>
    <name evidence="5" type="ORF">SAMN02194393_00253</name>
</gene>
<evidence type="ECO:0000256" key="3">
    <source>
        <dbReference type="ARBA" id="ARBA00022898"/>
    </source>
</evidence>
<keyword evidence="5" id="KW-0032">Aminotransferase</keyword>
<dbReference type="NCBIfam" id="NF006368">
    <property type="entry name" value="PRK08593.1"/>
    <property type="match status" value="1"/>
</dbReference>
<dbReference type="InterPro" id="IPR050103">
    <property type="entry name" value="Class-III_PLP-dep_AT"/>
</dbReference>
<dbReference type="GO" id="GO:0042802">
    <property type="term" value="F:identical protein binding"/>
    <property type="evidence" value="ECO:0007669"/>
    <property type="project" value="TreeGrafter"/>
</dbReference>
<name>A0A1T5IDF5_9FIRM</name>
<dbReference type="GO" id="GO:0008483">
    <property type="term" value="F:transaminase activity"/>
    <property type="evidence" value="ECO:0007669"/>
    <property type="project" value="UniProtKB-KW"/>
</dbReference>